<keyword evidence="4 9" id="KW-0808">Transferase</keyword>
<comment type="caution">
    <text evidence="11">The sequence shown here is derived from an EMBL/GenBank/DDBJ whole genome shotgun (WGS) entry which is preliminary data.</text>
</comment>
<feature type="transmembrane region" description="Helical" evidence="9">
    <location>
        <begin position="32"/>
        <end position="49"/>
    </location>
</feature>
<dbReference type="InterPro" id="IPR036526">
    <property type="entry name" value="C-N_Hydrolase_sf"/>
</dbReference>
<evidence type="ECO:0000256" key="2">
    <source>
        <dbReference type="ARBA" id="ARBA00010065"/>
    </source>
</evidence>
<keyword evidence="7 9" id="KW-0472">Membrane</keyword>
<keyword evidence="12" id="KW-1185">Reference proteome</keyword>
<evidence type="ECO:0000256" key="1">
    <source>
        <dbReference type="ARBA" id="ARBA00004651"/>
    </source>
</evidence>
<feature type="transmembrane region" description="Helical" evidence="9">
    <location>
        <begin position="61"/>
        <end position="81"/>
    </location>
</feature>
<dbReference type="InterPro" id="IPR004563">
    <property type="entry name" value="Apolipo_AcylTrfase"/>
</dbReference>
<comment type="function">
    <text evidence="9">Catalyzes the phospholipid dependent N-acylation of the N-terminal cysteine of apolipoprotein, the last step in lipoprotein maturation.</text>
</comment>
<feature type="transmembrane region" description="Helical" evidence="9">
    <location>
        <begin position="161"/>
        <end position="180"/>
    </location>
</feature>
<evidence type="ECO:0000313" key="12">
    <source>
        <dbReference type="Proteomes" id="UP000659698"/>
    </source>
</evidence>
<keyword evidence="5 9" id="KW-0812">Transmembrane</keyword>
<evidence type="ECO:0000256" key="6">
    <source>
        <dbReference type="ARBA" id="ARBA00022989"/>
    </source>
</evidence>
<dbReference type="Proteomes" id="UP000659698">
    <property type="component" value="Unassembled WGS sequence"/>
</dbReference>
<feature type="transmembrane region" description="Helical" evidence="9">
    <location>
        <begin position="87"/>
        <end position="109"/>
    </location>
</feature>
<reference evidence="11 12" key="1">
    <citation type="journal article" date="2019" name="Int. J. Syst. Evol. Microbiol.">
        <title>Rufibacter sediminis sp. nov., isolated from freshwater lake sediment.</title>
        <authorList>
            <person name="Qu J.H."/>
            <person name="Zhang L.J."/>
            <person name="Fu Y.H."/>
            <person name="Li H.F."/>
        </authorList>
    </citation>
    <scope>NUCLEOTIDE SEQUENCE [LARGE SCALE GENOMIC DNA]</scope>
    <source>
        <strain evidence="11 12">H-1</strain>
    </source>
</reference>
<evidence type="ECO:0000313" key="11">
    <source>
        <dbReference type="EMBL" id="MBC3539384.1"/>
    </source>
</evidence>
<organism evidence="11 12">
    <name type="scientific">Rufibacter sediminis</name>
    <dbReference type="NCBI Taxonomy" id="2762756"/>
    <lineage>
        <taxon>Bacteria</taxon>
        <taxon>Pseudomonadati</taxon>
        <taxon>Bacteroidota</taxon>
        <taxon>Cytophagia</taxon>
        <taxon>Cytophagales</taxon>
        <taxon>Hymenobacteraceae</taxon>
        <taxon>Rufibacter</taxon>
    </lineage>
</organism>
<feature type="domain" description="CN hydrolase" evidence="10">
    <location>
        <begin position="220"/>
        <end position="500"/>
    </location>
</feature>
<dbReference type="SUPFAM" id="SSF56317">
    <property type="entry name" value="Carbon-nitrogen hydrolase"/>
    <property type="match status" value="1"/>
</dbReference>
<feature type="transmembrane region" description="Helical" evidence="9">
    <location>
        <begin position="116"/>
        <end position="134"/>
    </location>
</feature>
<evidence type="ECO:0000256" key="4">
    <source>
        <dbReference type="ARBA" id="ARBA00022679"/>
    </source>
</evidence>
<dbReference type="Gene3D" id="3.60.110.10">
    <property type="entry name" value="Carbon-nitrogen hydrolase"/>
    <property type="match status" value="1"/>
</dbReference>
<protein>
    <recommendedName>
        <fullName evidence="9">Apolipoprotein N-acyltransferase</fullName>
        <shortName evidence="9">ALP N-acyltransferase</shortName>
        <ecNumber evidence="9">2.3.1.269</ecNumber>
    </recommendedName>
</protein>
<dbReference type="Pfam" id="PF00795">
    <property type="entry name" value="CN_hydrolase"/>
    <property type="match status" value="1"/>
</dbReference>
<feature type="transmembrane region" description="Helical" evidence="9">
    <location>
        <begin position="513"/>
        <end position="534"/>
    </location>
</feature>
<dbReference type="PANTHER" id="PTHR38686">
    <property type="entry name" value="APOLIPOPROTEIN N-ACYLTRANSFERASE"/>
    <property type="match status" value="1"/>
</dbReference>
<name>A0ABR6VQB9_9BACT</name>
<comment type="pathway">
    <text evidence="9">Protein modification; lipoprotein biosynthesis (N-acyl transfer).</text>
</comment>
<dbReference type="InterPro" id="IPR045378">
    <property type="entry name" value="LNT_N"/>
</dbReference>
<keyword evidence="3 9" id="KW-1003">Cell membrane</keyword>
<evidence type="ECO:0000256" key="5">
    <source>
        <dbReference type="ARBA" id="ARBA00022692"/>
    </source>
</evidence>
<keyword evidence="8 9" id="KW-0012">Acyltransferase</keyword>
<feature type="transmembrane region" description="Helical" evidence="9">
    <location>
        <begin position="192"/>
        <end position="210"/>
    </location>
</feature>
<dbReference type="Pfam" id="PF20154">
    <property type="entry name" value="LNT_N"/>
    <property type="match status" value="1"/>
</dbReference>
<dbReference type="CDD" id="cd07571">
    <property type="entry name" value="ALP_N-acyl_transferase"/>
    <property type="match status" value="1"/>
</dbReference>
<dbReference type="PANTHER" id="PTHR38686:SF1">
    <property type="entry name" value="APOLIPOPROTEIN N-ACYLTRANSFERASE"/>
    <property type="match status" value="1"/>
</dbReference>
<sequence>MSKETNNRFYLPGLAFLSAFLLWLGWPVKPLAIFLFIGWVPFLLLEKAISEKTAPKRGRTFFKHAYLLLLLWNIFTTYWVSYSTLGGGIAAVVFNALFMMMPMMAFFWTKRAAGRTIGYLSLPIYWIAFEQFHLNWDLSWPWLTLGNGFASLPSWVQWYEYTGFLGGSLWVWAVNLLVFFALTSAKKGAGKWLAPVLTFALPLVISFVIGSQYQEKGELAEVVVVQPNFDPYKEKFEGGEGYVPFEQQFARMLKLSEEQITPNTRFVLWPETSISNGLNWEEDFARSPVSYALRDFLNRHPGLELVSGITSARLYPDSTQKSGTARFHEQVGYYDVFNAALHFKPSGQHEFYHKSKLVPGVEKTPYPGVFKALKMFSIDLGGIAGNMGTQETRSIFTHSQNPKLVGAPVVCYESIYGEYVSEYVRNGASAIFIITNDAWWSDSPGYKQHLAYASLRAIETRRDVARSANTGISGFINQKGELLQKSGWWVPAALRSQIRFNQEQTFYTRYGEFIGHGTQWLALGLAVLAVVLGFTRRGAKPGAAVV</sequence>
<proteinExistence type="inferred from homology"/>
<evidence type="ECO:0000256" key="8">
    <source>
        <dbReference type="ARBA" id="ARBA00023315"/>
    </source>
</evidence>
<keyword evidence="6 9" id="KW-1133">Transmembrane helix</keyword>
<evidence type="ECO:0000256" key="3">
    <source>
        <dbReference type="ARBA" id="ARBA00022475"/>
    </source>
</evidence>
<dbReference type="EC" id="2.3.1.269" evidence="9"/>
<dbReference type="HAMAP" id="MF_01148">
    <property type="entry name" value="Lnt"/>
    <property type="match status" value="1"/>
</dbReference>
<comment type="subcellular location">
    <subcellularLocation>
        <location evidence="1 9">Cell membrane</location>
        <topology evidence="1 9">Multi-pass membrane protein</topology>
    </subcellularLocation>
</comment>
<evidence type="ECO:0000256" key="9">
    <source>
        <dbReference type="HAMAP-Rule" id="MF_01148"/>
    </source>
</evidence>
<evidence type="ECO:0000256" key="7">
    <source>
        <dbReference type="ARBA" id="ARBA00023136"/>
    </source>
</evidence>
<comment type="similarity">
    <text evidence="2 9">Belongs to the CN hydrolase family. Apolipoprotein N-acyltransferase subfamily.</text>
</comment>
<dbReference type="PROSITE" id="PS50263">
    <property type="entry name" value="CN_HYDROLASE"/>
    <property type="match status" value="1"/>
</dbReference>
<dbReference type="EMBL" id="JACOAF010000020">
    <property type="protein sequence ID" value="MBC3539384.1"/>
    <property type="molecule type" value="Genomic_DNA"/>
</dbReference>
<comment type="catalytic activity">
    <reaction evidence="9">
        <text>N-terminal S-1,2-diacyl-sn-glyceryl-L-cysteinyl-[lipoprotein] + a glycerophospholipid = N-acyl-S-1,2-diacyl-sn-glyceryl-L-cysteinyl-[lipoprotein] + a 2-acyl-sn-glycero-3-phospholipid + H(+)</text>
        <dbReference type="Rhea" id="RHEA:48228"/>
        <dbReference type="Rhea" id="RHEA-COMP:14681"/>
        <dbReference type="Rhea" id="RHEA-COMP:14684"/>
        <dbReference type="ChEBI" id="CHEBI:15378"/>
        <dbReference type="ChEBI" id="CHEBI:136912"/>
        <dbReference type="ChEBI" id="CHEBI:140656"/>
        <dbReference type="ChEBI" id="CHEBI:140657"/>
        <dbReference type="ChEBI" id="CHEBI:140660"/>
        <dbReference type="EC" id="2.3.1.269"/>
    </reaction>
</comment>
<evidence type="ECO:0000259" key="10">
    <source>
        <dbReference type="PROSITE" id="PS50263"/>
    </source>
</evidence>
<dbReference type="NCBIfam" id="TIGR00546">
    <property type="entry name" value="lnt"/>
    <property type="match status" value="1"/>
</dbReference>
<accession>A0ABR6VQB9</accession>
<gene>
    <name evidence="9 11" type="primary">lnt</name>
    <name evidence="11" type="ORF">H7U12_06800</name>
</gene>
<dbReference type="InterPro" id="IPR003010">
    <property type="entry name" value="C-N_Hydrolase"/>
</dbReference>